<dbReference type="EMBL" id="WSZM01000008">
    <property type="protein sequence ID" value="KAF4047030.1"/>
    <property type="molecule type" value="Genomic_DNA"/>
</dbReference>
<proteinExistence type="predicted"/>
<protein>
    <submittedName>
        <fullName evidence="1">Uncharacterized protein</fullName>
    </submittedName>
</protein>
<name>A0A833WQL3_PHYIN</name>
<sequence length="209" mass="24466">MVGRRFLTVRRFPANSRNEFWCIWFQGLSMTDIYERLVHQTVSCVLFGEPSSGAVSTGDEVIKGVGTEDSLLHLFLRDGEDPAEDEDNNADEVRRDMWLVECVEWPIERLRREKAAVKRYLRSQKLQKLSGDMLVLHEVYALLKLFLLERDPHYRRGLQHCTSSFLTSLHVQLSLYATYFERAYGRQISKKTDVKPIETLYELFVQQTE</sequence>
<comment type="caution">
    <text evidence="1">The sequence shown here is derived from an EMBL/GenBank/DDBJ whole genome shotgun (WGS) entry which is preliminary data.</text>
</comment>
<dbReference type="Proteomes" id="UP000602510">
    <property type="component" value="Unassembled WGS sequence"/>
</dbReference>
<gene>
    <name evidence="1" type="ORF">GN244_ATG00555</name>
</gene>
<evidence type="ECO:0000313" key="1">
    <source>
        <dbReference type="EMBL" id="KAF4047030.1"/>
    </source>
</evidence>
<organism evidence="1 2">
    <name type="scientific">Phytophthora infestans</name>
    <name type="common">Potato late blight agent</name>
    <name type="synonym">Botrytis infestans</name>
    <dbReference type="NCBI Taxonomy" id="4787"/>
    <lineage>
        <taxon>Eukaryota</taxon>
        <taxon>Sar</taxon>
        <taxon>Stramenopiles</taxon>
        <taxon>Oomycota</taxon>
        <taxon>Peronosporomycetes</taxon>
        <taxon>Peronosporales</taxon>
        <taxon>Peronosporaceae</taxon>
        <taxon>Phytophthora</taxon>
    </lineage>
</organism>
<keyword evidence="2" id="KW-1185">Reference proteome</keyword>
<dbReference type="AlphaFoldDB" id="A0A833WQL3"/>
<accession>A0A833WQL3</accession>
<evidence type="ECO:0000313" key="2">
    <source>
        <dbReference type="Proteomes" id="UP000602510"/>
    </source>
</evidence>
<reference evidence="1" key="1">
    <citation type="submission" date="2020-04" db="EMBL/GenBank/DDBJ databases">
        <title>Hybrid Assembly of Korean Phytophthora infestans isolates.</title>
        <authorList>
            <person name="Prokchorchik M."/>
            <person name="Lee Y."/>
            <person name="Seo J."/>
            <person name="Cho J.-H."/>
            <person name="Park Y.-E."/>
            <person name="Jang D.-C."/>
            <person name="Im J.-S."/>
            <person name="Choi J.-G."/>
            <person name="Park H.-J."/>
            <person name="Lee G.-B."/>
            <person name="Lee Y.-G."/>
            <person name="Hong S.-Y."/>
            <person name="Cho K."/>
            <person name="Sohn K.H."/>
        </authorList>
    </citation>
    <scope>NUCLEOTIDE SEQUENCE</scope>
    <source>
        <strain evidence="1">KR_1_A1</strain>
    </source>
</reference>